<sequence length="215" mass="25045">MPNLIRYPTLATSQFLNHPRTVRVAKGIQNTFISQEVWNANLMANSFGFQFRTVSTFALGVWGSILETICFIRKSKLYLMINGFGKLQHCNCFEYKLKLHCDEYMMTFKRLQNLPEIEHLIRMPEWEAGGWLMGSLKAFKDVSYNYTQHYLWYPSRTTVRIVLTASDNNASVFAYDINHKLLPLFLSFGFSYNTADLQYIKQGNPQTATEDREAY</sequence>
<proteinExistence type="predicted"/>
<organism evidence="1 2">
    <name type="scientific">Daphnia magna</name>
    <dbReference type="NCBI Taxonomy" id="35525"/>
    <lineage>
        <taxon>Eukaryota</taxon>
        <taxon>Metazoa</taxon>
        <taxon>Ecdysozoa</taxon>
        <taxon>Arthropoda</taxon>
        <taxon>Crustacea</taxon>
        <taxon>Branchiopoda</taxon>
        <taxon>Diplostraca</taxon>
        <taxon>Cladocera</taxon>
        <taxon>Anomopoda</taxon>
        <taxon>Daphniidae</taxon>
        <taxon>Daphnia</taxon>
    </lineage>
</organism>
<protein>
    <submittedName>
        <fullName evidence="1">Uncharacterized protein</fullName>
    </submittedName>
</protein>
<comment type="caution">
    <text evidence="1">The sequence shown here is derived from an EMBL/GenBank/DDBJ whole genome shotgun (WGS) entry which is preliminary data.</text>
</comment>
<dbReference type="EMBL" id="JAOYFB010000001">
    <property type="protein sequence ID" value="KAK4003738.1"/>
    <property type="molecule type" value="Genomic_DNA"/>
</dbReference>
<name>A0ABQ9YTN4_9CRUS</name>
<evidence type="ECO:0000313" key="2">
    <source>
        <dbReference type="Proteomes" id="UP001234178"/>
    </source>
</evidence>
<gene>
    <name evidence="1" type="ORF">OUZ56_005493</name>
</gene>
<keyword evidence="2" id="KW-1185">Reference proteome</keyword>
<dbReference type="Proteomes" id="UP001234178">
    <property type="component" value="Unassembled WGS sequence"/>
</dbReference>
<evidence type="ECO:0000313" key="1">
    <source>
        <dbReference type="EMBL" id="KAK4003738.1"/>
    </source>
</evidence>
<reference evidence="1 2" key="1">
    <citation type="journal article" date="2023" name="Nucleic Acids Res.">
        <title>The hologenome of Daphnia magna reveals possible DNA methylation and microbiome-mediated evolution of the host genome.</title>
        <authorList>
            <person name="Chaturvedi A."/>
            <person name="Li X."/>
            <person name="Dhandapani V."/>
            <person name="Marshall H."/>
            <person name="Kissane S."/>
            <person name="Cuenca-Cambronero M."/>
            <person name="Asole G."/>
            <person name="Calvet F."/>
            <person name="Ruiz-Romero M."/>
            <person name="Marangio P."/>
            <person name="Guigo R."/>
            <person name="Rago D."/>
            <person name="Mirbahai L."/>
            <person name="Eastwood N."/>
            <person name="Colbourne J.K."/>
            <person name="Zhou J."/>
            <person name="Mallon E."/>
            <person name="Orsini L."/>
        </authorList>
    </citation>
    <scope>NUCLEOTIDE SEQUENCE [LARGE SCALE GENOMIC DNA]</scope>
    <source>
        <strain evidence="1">LRV0_1</strain>
    </source>
</reference>
<accession>A0ABQ9YTN4</accession>